<proteinExistence type="predicted"/>
<evidence type="ECO:0000313" key="1">
    <source>
        <dbReference type="EMBL" id="KAF7926753.1"/>
    </source>
</evidence>
<organism evidence="1 2">
    <name type="scientific">Botrytis byssoidea</name>
    <dbReference type="NCBI Taxonomy" id="139641"/>
    <lineage>
        <taxon>Eukaryota</taxon>
        <taxon>Fungi</taxon>
        <taxon>Dikarya</taxon>
        <taxon>Ascomycota</taxon>
        <taxon>Pezizomycotina</taxon>
        <taxon>Leotiomycetes</taxon>
        <taxon>Helotiales</taxon>
        <taxon>Sclerotiniaceae</taxon>
        <taxon>Botrytis</taxon>
    </lineage>
</organism>
<dbReference type="RefSeq" id="XP_038728487.1">
    <property type="nucleotide sequence ID" value="XM_038880777.1"/>
</dbReference>
<protein>
    <submittedName>
        <fullName evidence="1">Uncharacterized protein</fullName>
    </submittedName>
</protein>
<keyword evidence="2" id="KW-1185">Reference proteome</keyword>
<gene>
    <name evidence="1" type="ORF">EAE97_010262</name>
</gene>
<evidence type="ECO:0000313" key="2">
    <source>
        <dbReference type="Proteomes" id="UP000710849"/>
    </source>
</evidence>
<reference evidence="1 2" key="1">
    <citation type="journal article" date="2020" name="Genome Biol. Evol.">
        <title>Comparative genomics of Sclerotiniaceae.</title>
        <authorList>
            <person name="Valero Jimenez C.A."/>
            <person name="Steentjes M."/>
            <person name="Scholten O.E."/>
            <person name="Van Kan J.A.L."/>
        </authorList>
    </citation>
    <scope>NUCLEOTIDE SEQUENCE [LARGE SCALE GENOMIC DNA]</scope>
    <source>
        <strain evidence="1 2">MUCL 94</strain>
    </source>
</reference>
<accession>A0A9P5HY67</accession>
<sequence>MHISHPELFRYHQSPTHSPKVYHAGQVPTGAVLHIAPTSAFDSAVFTLYQMLHTFLWRNTRSEGFSSCSKFELQVKDATPGAYSIASQMSRIPSIDRCPVILSKVWEMSVLSTFKYCISVEILQPPGLRTESLTAVP</sequence>
<name>A0A9P5HY67_9HELO</name>
<dbReference type="EMBL" id="RCSW01000026">
    <property type="protein sequence ID" value="KAF7926753.1"/>
    <property type="molecule type" value="Genomic_DNA"/>
</dbReference>
<dbReference type="GeneID" id="62153850"/>
<comment type="caution">
    <text evidence="1">The sequence shown here is derived from an EMBL/GenBank/DDBJ whole genome shotgun (WGS) entry which is preliminary data.</text>
</comment>
<dbReference type="AlphaFoldDB" id="A0A9P5HY67"/>
<dbReference type="Proteomes" id="UP000710849">
    <property type="component" value="Unassembled WGS sequence"/>
</dbReference>